<dbReference type="EMBL" id="CADCVI010000044">
    <property type="protein sequence ID" value="CAA9459776.1"/>
    <property type="molecule type" value="Genomic_DNA"/>
</dbReference>
<sequence>MPDPQHELSLGEIPVPPLYKLVDEGGADVFAAAEVGGEPATVGVLFESEELARELSEDAEEHGMDALAGLDPSPLAGWGAVEAFALAGGDYVLVVSEGGTGLFYAEDVAYHAAEAGGETRFPVYILADERGAAPLITVETDAGEVLVAPLFTSFEKARAFRETARHLDLPDGLGVIDDAGGLVRHARIAEEAGAEYAVFDPETGLTEAIPIEEMMRDPHER</sequence>
<dbReference type="AlphaFoldDB" id="A0A6J4QZE9"/>
<name>A0A6J4QZE9_9ACTN</name>
<proteinExistence type="predicted"/>
<accession>A0A6J4QZE9</accession>
<reference evidence="1" key="1">
    <citation type="submission" date="2020-02" db="EMBL/GenBank/DDBJ databases">
        <authorList>
            <person name="Meier V. D."/>
        </authorList>
    </citation>
    <scope>NUCLEOTIDE SEQUENCE</scope>
    <source>
        <strain evidence="1">AVDCRST_MAG25</strain>
    </source>
</reference>
<gene>
    <name evidence="1" type="ORF">AVDCRST_MAG25-681</name>
</gene>
<organism evidence="1">
    <name type="scientific">uncultured Rubrobacteraceae bacterium</name>
    <dbReference type="NCBI Taxonomy" id="349277"/>
    <lineage>
        <taxon>Bacteria</taxon>
        <taxon>Bacillati</taxon>
        <taxon>Actinomycetota</taxon>
        <taxon>Rubrobacteria</taxon>
        <taxon>Rubrobacterales</taxon>
        <taxon>Rubrobacteraceae</taxon>
        <taxon>environmental samples</taxon>
    </lineage>
</organism>
<protein>
    <submittedName>
        <fullName evidence="1">Uncharacterized protein</fullName>
    </submittedName>
</protein>
<evidence type="ECO:0000313" key="1">
    <source>
        <dbReference type="EMBL" id="CAA9459776.1"/>
    </source>
</evidence>